<protein>
    <recommendedName>
        <fullName evidence="10">Auxin-responsive protein</fullName>
    </recommendedName>
</protein>
<keyword evidence="8 10" id="KW-0927">Auxin signaling pathway</keyword>
<evidence type="ECO:0000256" key="5">
    <source>
        <dbReference type="ARBA" id="ARBA00023015"/>
    </source>
</evidence>
<evidence type="ECO:0000256" key="2">
    <source>
        <dbReference type="ARBA" id="ARBA00006728"/>
    </source>
</evidence>
<dbReference type="InterPro" id="IPR003311">
    <property type="entry name" value="AUX_IAA"/>
</dbReference>
<keyword evidence="5 10" id="KW-0805">Transcription regulation</keyword>
<evidence type="ECO:0000256" key="6">
    <source>
        <dbReference type="ARBA" id="ARBA00023163"/>
    </source>
</evidence>
<comment type="function">
    <text evidence="9">Aux/IAA proteins are short-lived transcriptional factors that function as repressors of early auxin response genes at low auxin concentrations. Repression is thought to result from the interaction with auxin response factors (ARFs), proteins that bind to the auxin-responsive promoter element (AuxRE). Formation of heterodimers with ARF proteins may alter their ability to modulate early auxin response genes expression.</text>
</comment>
<dbReference type="GO" id="GO:0005634">
    <property type="term" value="C:nucleus"/>
    <property type="evidence" value="ECO:0007669"/>
    <property type="project" value="UniProtKB-SubCell"/>
</dbReference>
<dbReference type="OrthoDB" id="652411at2759"/>
<comment type="similarity">
    <text evidence="2 10">Belongs to the Aux/IAA family.</text>
</comment>
<dbReference type="Proteomes" id="UP001141552">
    <property type="component" value="Unassembled WGS sequence"/>
</dbReference>
<dbReference type="InterPro" id="IPR053793">
    <property type="entry name" value="PB1-like"/>
</dbReference>
<evidence type="ECO:0000256" key="10">
    <source>
        <dbReference type="RuleBase" id="RU004549"/>
    </source>
</evidence>
<dbReference type="PROSITE" id="PS51745">
    <property type="entry name" value="PB1"/>
    <property type="match status" value="1"/>
</dbReference>
<evidence type="ECO:0000256" key="3">
    <source>
        <dbReference type="ARBA" id="ARBA00011726"/>
    </source>
</evidence>
<dbReference type="SUPFAM" id="SSF54277">
    <property type="entry name" value="CAD &amp; PB1 domains"/>
    <property type="match status" value="1"/>
</dbReference>
<sequence length="185" mass="21170">VAASFCFTQQQKKKQKKWAEELHQVLLPLHPANPLCLISRKALAVSTDLRLGLSISTSQQFNSYMQSEQPSDWPPINPVLRKAVATEENECNSATFFVKVYMEGIPIGRKLDLLALDGYHDLINTLDNMFETNILGSEMDGEHYEQFHVLTYEDKEGDWLMVGDVPWEMFLSSVRRLKITRVGNH</sequence>
<evidence type="ECO:0000313" key="12">
    <source>
        <dbReference type="EMBL" id="KAJ4847469.1"/>
    </source>
</evidence>
<dbReference type="AlphaFoldDB" id="A0A9Q0JMU5"/>
<evidence type="ECO:0000259" key="11">
    <source>
        <dbReference type="PROSITE" id="PS51745"/>
    </source>
</evidence>
<organism evidence="12 13">
    <name type="scientific">Turnera subulata</name>
    <dbReference type="NCBI Taxonomy" id="218843"/>
    <lineage>
        <taxon>Eukaryota</taxon>
        <taxon>Viridiplantae</taxon>
        <taxon>Streptophyta</taxon>
        <taxon>Embryophyta</taxon>
        <taxon>Tracheophyta</taxon>
        <taxon>Spermatophyta</taxon>
        <taxon>Magnoliopsida</taxon>
        <taxon>eudicotyledons</taxon>
        <taxon>Gunneridae</taxon>
        <taxon>Pentapetalae</taxon>
        <taxon>rosids</taxon>
        <taxon>fabids</taxon>
        <taxon>Malpighiales</taxon>
        <taxon>Passifloraceae</taxon>
        <taxon>Turnera</taxon>
    </lineage>
</organism>
<evidence type="ECO:0000256" key="7">
    <source>
        <dbReference type="ARBA" id="ARBA00023242"/>
    </source>
</evidence>
<keyword evidence="4 10" id="KW-0678">Repressor</keyword>
<comment type="caution">
    <text evidence="12">The sequence shown here is derived from an EMBL/GenBank/DDBJ whole genome shotgun (WGS) entry which is preliminary data.</text>
</comment>
<dbReference type="Gene3D" id="3.10.20.90">
    <property type="entry name" value="Phosphatidylinositol 3-kinase Catalytic Subunit, Chain A, domain 1"/>
    <property type="match status" value="1"/>
</dbReference>
<evidence type="ECO:0000256" key="4">
    <source>
        <dbReference type="ARBA" id="ARBA00022491"/>
    </source>
</evidence>
<evidence type="ECO:0000256" key="9">
    <source>
        <dbReference type="ARBA" id="ARBA00025283"/>
    </source>
</evidence>
<comment type="subcellular location">
    <subcellularLocation>
        <location evidence="1 10">Nucleus</location>
    </subcellularLocation>
</comment>
<evidence type="ECO:0000313" key="13">
    <source>
        <dbReference type="Proteomes" id="UP001141552"/>
    </source>
</evidence>
<feature type="domain" description="PB1" evidence="11">
    <location>
        <begin position="95"/>
        <end position="184"/>
    </location>
</feature>
<keyword evidence="13" id="KW-1185">Reference proteome</keyword>
<dbReference type="GO" id="GO:0006355">
    <property type="term" value="P:regulation of DNA-templated transcription"/>
    <property type="evidence" value="ECO:0007669"/>
    <property type="project" value="InterPro"/>
</dbReference>
<proteinExistence type="inferred from homology"/>
<reference evidence="12" key="2">
    <citation type="journal article" date="2023" name="Plants (Basel)">
        <title>Annotation of the Turnera subulata (Passifloraceae) Draft Genome Reveals the S-Locus Evolved after the Divergence of Turneroideae from Passifloroideae in a Stepwise Manner.</title>
        <authorList>
            <person name="Henning P.M."/>
            <person name="Roalson E.H."/>
            <person name="Mir W."/>
            <person name="McCubbin A.G."/>
            <person name="Shore J.S."/>
        </authorList>
    </citation>
    <scope>NUCLEOTIDE SEQUENCE</scope>
    <source>
        <strain evidence="12">F60SS</strain>
    </source>
</reference>
<dbReference type="Pfam" id="PF02309">
    <property type="entry name" value="AUX_IAA"/>
    <property type="match status" value="1"/>
</dbReference>
<evidence type="ECO:0000256" key="1">
    <source>
        <dbReference type="ARBA" id="ARBA00004123"/>
    </source>
</evidence>
<accession>A0A9Q0JMU5</accession>
<keyword evidence="6 10" id="KW-0804">Transcription</keyword>
<feature type="non-terminal residue" evidence="12">
    <location>
        <position position="1"/>
    </location>
</feature>
<evidence type="ECO:0000256" key="8">
    <source>
        <dbReference type="ARBA" id="ARBA00023294"/>
    </source>
</evidence>
<gene>
    <name evidence="12" type="ORF">Tsubulata_019175</name>
</gene>
<dbReference type="EMBL" id="JAKUCV010001148">
    <property type="protein sequence ID" value="KAJ4847469.1"/>
    <property type="molecule type" value="Genomic_DNA"/>
</dbReference>
<dbReference type="InterPro" id="IPR033389">
    <property type="entry name" value="AUX/IAA_dom"/>
</dbReference>
<dbReference type="PANTHER" id="PTHR31734">
    <property type="entry name" value="AUXIN-RESPONSIVE PROTEIN IAA17"/>
    <property type="match status" value="1"/>
</dbReference>
<comment type="subunit">
    <text evidence="3 10">Homodimers and heterodimers.</text>
</comment>
<name>A0A9Q0JMU5_9ROSI</name>
<dbReference type="PANTHER" id="PTHR31734:SF94">
    <property type="entry name" value="AUXIN-RESPONSIVE PROTEIN IAA30"/>
    <property type="match status" value="1"/>
</dbReference>
<dbReference type="GO" id="GO:0009734">
    <property type="term" value="P:auxin-activated signaling pathway"/>
    <property type="evidence" value="ECO:0007669"/>
    <property type="project" value="UniProtKB-UniRule"/>
</dbReference>
<keyword evidence="7 10" id="KW-0539">Nucleus</keyword>
<reference evidence="12" key="1">
    <citation type="submission" date="2022-02" db="EMBL/GenBank/DDBJ databases">
        <authorList>
            <person name="Henning P.M."/>
            <person name="McCubbin A.G."/>
            <person name="Shore J.S."/>
        </authorList>
    </citation>
    <scope>NUCLEOTIDE SEQUENCE</scope>
    <source>
        <strain evidence="12">F60SS</strain>
        <tissue evidence="12">Leaves</tissue>
    </source>
</reference>